<dbReference type="InterPro" id="IPR014737">
    <property type="entry name" value="Transposase_Tn5-like_C"/>
</dbReference>
<keyword evidence="2" id="KW-1185">Reference proteome</keyword>
<dbReference type="RefSeq" id="WP_205411481.1">
    <property type="nucleotide sequence ID" value="NZ_CP021659.1"/>
</dbReference>
<dbReference type="EMBL" id="CP021659">
    <property type="protein sequence ID" value="AWK13713.1"/>
    <property type="molecule type" value="Genomic_DNA"/>
</dbReference>
<organism evidence="1 2">
    <name type="scientific">Candidatus Fukatsuia symbiotica</name>
    <dbReference type="NCBI Taxonomy" id="1878942"/>
    <lineage>
        <taxon>Bacteria</taxon>
        <taxon>Pseudomonadati</taxon>
        <taxon>Pseudomonadota</taxon>
        <taxon>Gammaproteobacteria</taxon>
        <taxon>Enterobacterales</taxon>
        <taxon>Yersiniaceae</taxon>
        <taxon>Candidatus Fukatsuia</taxon>
    </lineage>
</organism>
<dbReference type="Gene3D" id="1.10.740.10">
    <property type="entry name" value="Transferase Inhibitor Protein From Tn5, Chain"/>
    <property type="match status" value="1"/>
</dbReference>
<protein>
    <submittedName>
        <fullName evidence="1">Uncharacterized protein</fullName>
    </submittedName>
</protein>
<reference evidence="1 2" key="1">
    <citation type="submission" date="2017-05" db="EMBL/GenBank/DDBJ databases">
        <title>Genome sequence of Candidatus Fukatsuia symbiotica and Candidatus Hamiltonella defensa from Acyrthosiphon pisum strain 5D.</title>
        <authorList>
            <person name="Patel V.A."/>
            <person name="Chevignon G."/>
            <person name="Russell J.A."/>
            <person name="Oliver K.M."/>
        </authorList>
    </citation>
    <scope>NUCLEOTIDE SEQUENCE [LARGE SCALE GENOMIC DNA]</scope>
    <source>
        <strain evidence="1 2">5D</strain>
    </source>
</reference>
<dbReference type="Proteomes" id="UP000261875">
    <property type="component" value="Chromosome"/>
</dbReference>
<gene>
    <name evidence="1" type="ORF">CCS41_03230</name>
</gene>
<dbReference type="KEGG" id="fsm:CCS41_03230"/>
<evidence type="ECO:0000313" key="2">
    <source>
        <dbReference type="Proteomes" id="UP000261875"/>
    </source>
</evidence>
<name>A0A2U8I3M2_9GAMM</name>
<dbReference type="InterPro" id="IPR012337">
    <property type="entry name" value="RNaseH-like_sf"/>
</dbReference>
<proteinExistence type="predicted"/>
<evidence type="ECO:0000313" key="1">
    <source>
        <dbReference type="EMBL" id="AWK13713.1"/>
    </source>
</evidence>
<dbReference type="SUPFAM" id="SSF53098">
    <property type="entry name" value="Ribonuclease H-like"/>
    <property type="match status" value="1"/>
</dbReference>
<dbReference type="AlphaFoldDB" id="A0A2U8I3M2"/>
<sequence length="71" mass="7881">MANAVLQNTDNKPPSRASPTVLQAITWLGQLGGFLNRRAEGLPGIMSLWRGYEILQENVRLFIILNNKNCG</sequence>
<accession>A0A2U8I3M2</accession>